<dbReference type="SUPFAM" id="SSF53067">
    <property type="entry name" value="Actin-like ATPase domain"/>
    <property type="match status" value="1"/>
</dbReference>
<name>K1PWT3_MAGGI</name>
<organism evidence="1">
    <name type="scientific">Magallana gigas</name>
    <name type="common">Pacific oyster</name>
    <name type="synonym">Crassostrea gigas</name>
    <dbReference type="NCBI Taxonomy" id="29159"/>
    <lineage>
        <taxon>Eukaryota</taxon>
        <taxon>Metazoa</taxon>
        <taxon>Spiralia</taxon>
        <taxon>Lophotrochozoa</taxon>
        <taxon>Mollusca</taxon>
        <taxon>Bivalvia</taxon>
        <taxon>Autobranchia</taxon>
        <taxon>Pteriomorphia</taxon>
        <taxon>Ostreida</taxon>
        <taxon>Ostreoidea</taxon>
        <taxon>Ostreidae</taxon>
        <taxon>Magallana</taxon>
    </lineage>
</organism>
<reference evidence="1" key="1">
    <citation type="journal article" date="2012" name="Nature">
        <title>The oyster genome reveals stress adaptation and complexity of shell formation.</title>
        <authorList>
            <person name="Zhang G."/>
            <person name="Fang X."/>
            <person name="Guo X."/>
            <person name="Li L."/>
            <person name="Luo R."/>
            <person name="Xu F."/>
            <person name="Yang P."/>
            <person name="Zhang L."/>
            <person name="Wang X."/>
            <person name="Qi H."/>
            <person name="Xiong Z."/>
            <person name="Que H."/>
            <person name="Xie Y."/>
            <person name="Holland P.W."/>
            <person name="Paps J."/>
            <person name="Zhu Y."/>
            <person name="Wu F."/>
            <person name="Chen Y."/>
            <person name="Wang J."/>
            <person name="Peng C."/>
            <person name="Meng J."/>
            <person name="Yang L."/>
            <person name="Liu J."/>
            <person name="Wen B."/>
            <person name="Zhang N."/>
            <person name="Huang Z."/>
            <person name="Zhu Q."/>
            <person name="Feng Y."/>
            <person name="Mount A."/>
            <person name="Hedgecock D."/>
            <person name="Xu Z."/>
            <person name="Liu Y."/>
            <person name="Domazet-Loso T."/>
            <person name="Du Y."/>
            <person name="Sun X."/>
            <person name="Zhang S."/>
            <person name="Liu B."/>
            <person name="Cheng P."/>
            <person name="Jiang X."/>
            <person name="Li J."/>
            <person name="Fan D."/>
            <person name="Wang W."/>
            <person name="Fu W."/>
            <person name="Wang T."/>
            <person name="Wang B."/>
            <person name="Zhang J."/>
            <person name="Peng Z."/>
            <person name="Li Y."/>
            <person name="Li N."/>
            <person name="Wang J."/>
            <person name="Chen M."/>
            <person name="He Y."/>
            <person name="Tan F."/>
            <person name="Song X."/>
            <person name="Zheng Q."/>
            <person name="Huang R."/>
            <person name="Yang H."/>
            <person name="Du X."/>
            <person name="Chen L."/>
            <person name="Yang M."/>
            <person name="Gaffney P.M."/>
            <person name="Wang S."/>
            <person name="Luo L."/>
            <person name="She Z."/>
            <person name="Ming Y."/>
            <person name="Huang W."/>
            <person name="Zhang S."/>
            <person name="Huang B."/>
            <person name="Zhang Y."/>
            <person name="Qu T."/>
            <person name="Ni P."/>
            <person name="Miao G."/>
            <person name="Wang J."/>
            <person name="Wang Q."/>
            <person name="Steinberg C.E."/>
            <person name="Wang H."/>
            <person name="Li N."/>
            <person name="Qian L."/>
            <person name="Zhang G."/>
            <person name="Li Y."/>
            <person name="Yang H."/>
            <person name="Liu X."/>
            <person name="Wang J."/>
            <person name="Yin Y."/>
            <person name="Wang J."/>
        </authorList>
    </citation>
    <scope>NUCLEOTIDE SEQUENCE [LARGE SCALE GENOMIC DNA]</scope>
    <source>
        <strain evidence="1">05x7-T-G4-1.051#20</strain>
    </source>
</reference>
<dbReference type="AlphaFoldDB" id="K1PWT3"/>
<evidence type="ECO:0000313" key="1">
    <source>
        <dbReference type="EMBL" id="EKC28797.1"/>
    </source>
</evidence>
<dbReference type="InterPro" id="IPR043129">
    <property type="entry name" value="ATPase_NBD"/>
</dbReference>
<protein>
    <submittedName>
        <fullName evidence="1">Heat shock 70 kDa protein 12B</fullName>
    </submittedName>
</protein>
<dbReference type="EMBL" id="JH816670">
    <property type="protein sequence ID" value="EKC28797.1"/>
    <property type="molecule type" value="Genomic_DNA"/>
</dbReference>
<dbReference type="HOGENOM" id="CLU_2348680_0_0_1"/>
<dbReference type="InParanoid" id="K1PWT3"/>
<proteinExistence type="predicted"/>
<keyword evidence="1" id="KW-0346">Stress response</keyword>
<gene>
    <name evidence="1" type="ORF">CGI_10004819</name>
</gene>
<sequence>MNLFTESEDRRKKKGLTIKSMIRDIKGDEMPAIDVFSAAIKYMKDCLFKELKEENDENAEEAESIRWVLTVPAIWDDDAKQFMRKAAEKVFIHKHCI</sequence>
<dbReference type="PANTHER" id="PTHR14187:SF5">
    <property type="entry name" value="HEAT SHOCK 70 KDA PROTEIN 12A"/>
    <property type="match status" value="1"/>
</dbReference>
<dbReference type="PANTHER" id="PTHR14187">
    <property type="entry name" value="ALPHA KINASE/ELONGATION FACTOR 2 KINASE"/>
    <property type="match status" value="1"/>
</dbReference>
<accession>K1PWT3</accession>
<dbReference type="Gene3D" id="3.30.420.40">
    <property type="match status" value="1"/>
</dbReference>